<name>A0AAG5DHR0_ANOAO</name>
<organism evidence="1 2">
    <name type="scientific">Anopheles atroparvus</name>
    <name type="common">European mosquito</name>
    <dbReference type="NCBI Taxonomy" id="41427"/>
    <lineage>
        <taxon>Eukaryota</taxon>
        <taxon>Metazoa</taxon>
        <taxon>Ecdysozoa</taxon>
        <taxon>Arthropoda</taxon>
        <taxon>Hexapoda</taxon>
        <taxon>Insecta</taxon>
        <taxon>Pterygota</taxon>
        <taxon>Neoptera</taxon>
        <taxon>Endopterygota</taxon>
        <taxon>Diptera</taxon>
        <taxon>Nematocera</taxon>
        <taxon>Culicoidea</taxon>
        <taxon>Culicidae</taxon>
        <taxon>Anophelinae</taxon>
        <taxon>Anopheles</taxon>
    </lineage>
</organism>
<reference evidence="1" key="1">
    <citation type="submission" date="2024-04" db="UniProtKB">
        <authorList>
            <consortium name="EnsemblMetazoa"/>
        </authorList>
    </citation>
    <scope>IDENTIFICATION</scope>
    <source>
        <strain evidence="1">EBRO</strain>
    </source>
</reference>
<accession>A0AAG5DHR0</accession>
<dbReference type="AlphaFoldDB" id="A0AAG5DHR0"/>
<protein>
    <submittedName>
        <fullName evidence="1">Uncharacterized protein</fullName>
    </submittedName>
</protein>
<sequence>MQHKSTLRHSPVLSSTGSDEGYNDLCISSHTFTHAHKAPTKTNPPSCLFAPAASQHYALAIPVTSHDRSIRNVTHPEVTFHFSGTFLLLRTTATFPNAFPQEALNVATNSFKIHLPPVTPARDLHSI</sequence>
<dbReference type="EnsemblMetazoa" id="ENSAATROPT011342">
    <property type="protein sequence ID" value="ENSAATROPP010253"/>
    <property type="gene ID" value="ENSAATROPG009236"/>
</dbReference>
<keyword evidence="2" id="KW-1185">Reference proteome</keyword>
<evidence type="ECO:0000313" key="2">
    <source>
        <dbReference type="Proteomes" id="UP000075880"/>
    </source>
</evidence>
<dbReference type="Proteomes" id="UP000075880">
    <property type="component" value="Unassembled WGS sequence"/>
</dbReference>
<proteinExistence type="predicted"/>
<evidence type="ECO:0000313" key="1">
    <source>
        <dbReference type="EnsemblMetazoa" id="ENSAATROPP010253"/>
    </source>
</evidence>